<dbReference type="Pfam" id="PF17189">
    <property type="entry name" value="Glyco_hydro_30C"/>
    <property type="match status" value="1"/>
</dbReference>
<reference evidence="8" key="1">
    <citation type="submission" date="2023-06" db="EMBL/GenBank/DDBJ databases">
        <authorList>
            <person name="Kurt Z."/>
        </authorList>
    </citation>
    <scope>NUCLEOTIDE SEQUENCE</scope>
</reference>
<evidence type="ECO:0000256" key="2">
    <source>
        <dbReference type="ARBA" id="ARBA00022729"/>
    </source>
</evidence>
<comment type="caution">
    <text evidence="8">The sequence shown here is derived from an EMBL/GenBank/DDBJ whole genome shotgun (WGS) entry which is preliminary data.</text>
</comment>
<feature type="signal peptide" evidence="5">
    <location>
        <begin position="1"/>
        <end position="16"/>
    </location>
</feature>
<reference evidence="9 10" key="2">
    <citation type="submission" date="2024-07" db="EMBL/GenBank/DDBJ databases">
        <authorList>
            <person name="Akdeniz Z."/>
        </authorList>
    </citation>
    <scope>NUCLEOTIDE SEQUENCE [LARGE SCALE GENOMIC DNA]</scope>
</reference>
<evidence type="ECO:0000256" key="3">
    <source>
        <dbReference type="ARBA" id="ARBA00022801"/>
    </source>
</evidence>
<dbReference type="InterPro" id="IPR001139">
    <property type="entry name" value="Glyco_hydro_30"/>
</dbReference>
<keyword evidence="4" id="KW-1133">Transmembrane helix</keyword>
<dbReference type="EMBL" id="CATOUU010000646">
    <property type="protein sequence ID" value="CAI9937395.1"/>
    <property type="molecule type" value="Genomic_DNA"/>
</dbReference>
<dbReference type="PANTHER" id="PTHR11069">
    <property type="entry name" value="GLUCOSYLCERAMIDASE"/>
    <property type="match status" value="1"/>
</dbReference>
<comment type="similarity">
    <text evidence="1">Belongs to the glycosyl hydrolase 30 family.</text>
</comment>
<dbReference type="InterPro" id="IPR013780">
    <property type="entry name" value="Glyco_hydro_b"/>
</dbReference>
<gene>
    <name evidence="8" type="ORF">HINF_LOCUS25040</name>
    <name evidence="9" type="ORF">HINF_LOCUS33686</name>
</gene>
<organism evidence="8">
    <name type="scientific">Hexamita inflata</name>
    <dbReference type="NCBI Taxonomy" id="28002"/>
    <lineage>
        <taxon>Eukaryota</taxon>
        <taxon>Metamonada</taxon>
        <taxon>Diplomonadida</taxon>
        <taxon>Hexamitidae</taxon>
        <taxon>Hexamitinae</taxon>
        <taxon>Hexamita</taxon>
    </lineage>
</organism>
<dbReference type="GO" id="GO:0004348">
    <property type="term" value="F:glucosylceramidase activity"/>
    <property type="evidence" value="ECO:0007669"/>
    <property type="project" value="InterPro"/>
</dbReference>
<dbReference type="InterPro" id="IPR033453">
    <property type="entry name" value="Glyco_hydro_30_TIM-barrel"/>
</dbReference>
<dbReference type="AlphaFoldDB" id="A0AA86PDZ7"/>
<accession>A0AA86PDZ7</accession>
<dbReference type="GO" id="GO:0016020">
    <property type="term" value="C:membrane"/>
    <property type="evidence" value="ECO:0007669"/>
    <property type="project" value="GOC"/>
</dbReference>
<dbReference type="Pfam" id="PF02055">
    <property type="entry name" value="Glyco_hydro_30"/>
    <property type="match status" value="1"/>
</dbReference>
<keyword evidence="10" id="KW-1185">Reference proteome</keyword>
<dbReference type="Gene3D" id="2.60.40.1180">
    <property type="entry name" value="Golgi alpha-mannosidase II"/>
    <property type="match status" value="1"/>
</dbReference>
<sequence length="530" mass="59720">MLGSILALIAMTEVEVFVTSPDLRYKITKMASVYAEEKEAAPTSIVVDKTKRYQTIDGFGASITDGAAWLFSEKLTDQQLNDTFDMLFSREKGIALSFLRQPIGSSDLSTKFFSYDDLCNQTTVSCTTPEGVDDKELKRFTIAHDRQYIIPMVKKAMSLNPDIKVMMTPWSPPGWMKSNRNMAGFDNVNKNETILLPEYYDAHANYLRKTIEAYQAEGIPIYAVTMQNEPMWPEGSYGGMHVDSKDQALYIKKFLYPTLVKFNLTATKIMVNDYNWDFAWYTEDVYADKETYNVVAGTSWHHYSGVPTAMSDIKTKYPDKDNWVTEASSFKNVNGETTMEMVSVELINVMRNHARSFVKWGMALDQNHQPHTGGCPDCVGVVLIDGTDPADIVVKPNWDYYALGHASKFLYKDAVRIETNENGLVHNVAFQNVNGGFVLYTFNSDKFEQKITVQIQKKSFEAVLAPGAITTFVWNEEKGKMSTGALVGIICGSIAAVAVIIILVICGIKMKWCRKQGEETKKFIDEDNHE</sequence>
<feature type="domain" description="Glycosyl hydrolase family 30 beta sandwich" evidence="7">
    <location>
        <begin position="413"/>
        <end position="472"/>
    </location>
</feature>
<dbReference type="SUPFAM" id="SSF51445">
    <property type="entry name" value="(Trans)glycosidases"/>
    <property type="match status" value="1"/>
</dbReference>
<evidence type="ECO:0000313" key="9">
    <source>
        <dbReference type="EMBL" id="CAL6030809.1"/>
    </source>
</evidence>
<evidence type="ECO:0000313" key="10">
    <source>
        <dbReference type="Proteomes" id="UP001642409"/>
    </source>
</evidence>
<dbReference type="Gene3D" id="3.20.20.80">
    <property type="entry name" value="Glycosidases"/>
    <property type="match status" value="1"/>
</dbReference>
<evidence type="ECO:0000259" key="7">
    <source>
        <dbReference type="Pfam" id="PF17189"/>
    </source>
</evidence>
<dbReference type="Proteomes" id="UP001642409">
    <property type="component" value="Unassembled WGS sequence"/>
</dbReference>
<dbReference type="GO" id="GO:0006680">
    <property type="term" value="P:glucosylceramide catabolic process"/>
    <property type="evidence" value="ECO:0007669"/>
    <property type="project" value="TreeGrafter"/>
</dbReference>
<keyword evidence="4" id="KW-0812">Transmembrane</keyword>
<keyword evidence="3" id="KW-0378">Hydrolase</keyword>
<keyword evidence="4" id="KW-0472">Membrane</keyword>
<dbReference type="InterPro" id="IPR017853">
    <property type="entry name" value="GH"/>
</dbReference>
<evidence type="ECO:0000313" key="8">
    <source>
        <dbReference type="EMBL" id="CAI9937395.1"/>
    </source>
</evidence>
<dbReference type="PANTHER" id="PTHR11069:SF23">
    <property type="entry name" value="LYSOSOMAL ACID GLUCOSYLCERAMIDASE"/>
    <property type="match status" value="1"/>
</dbReference>
<name>A0AA86PDZ7_9EUKA</name>
<evidence type="ECO:0000259" key="6">
    <source>
        <dbReference type="Pfam" id="PF02055"/>
    </source>
</evidence>
<keyword evidence="2 5" id="KW-0732">Signal</keyword>
<feature type="domain" description="Glycosyl hydrolase family 30 TIM-barrel" evidence="6">
    <location>
        <begin position="56"/>
        <end position="410"/>
    </location>
</feature>
<dbReference type="InterPro" id="IPR033452">
    <property type="entry name" value="GH30_C"/>
</dbReference>
<evidence type="ECO:0000256" key="1">
    <source>
        <dbReference type="ARBA" id="ARBA00005382"/>
    </source>
</evidence>
<evidence type="ECO:0000256" key="5">
    <source>
        <dbReference type="SAM" id="SignalP"/>
    </source>
</evidence>
<dbReference type="EMBL" id="CAXDID020000118">
    <property type="protein sequence ID" value="CAL6030809.1"/>
    <property type="molecule type" value="Genomic_DNA"/>
</dbReference>
<feature type="transmembrane region" description="Helical" evidence="4">
    <location>
        <begin position="485"/>
        <end position="508"/>
    </location>
</feature>
<proteinExistence type="inferred from homology"/>
<feature type="chain" id="PRO_5041713570" evidence="5">
    <location>
        <begin position="17"/>
        <end position="530"/>
    </location>
</feature>
<evidence type="ECO:0000256" key="4">
    <source>
        <dbReference type="SAM" id="Phobius"/>
    </source>
</evidence>
<protein>
    <submittedName>
        <fullName evidence="8">6-beta-glucosidase</fullName>
    </submittedName>
</protein>